<dbReference type="AlphaFoldDB" id="A0A7T8HEZ9"/>
<feature type="compositionally biased region" description="Basic and acidic residues" evidence="1">
    <location>
        <begin position="10"/>
        <end position="28"/>
    </location>
</feature>
<evidence type="ECO:0000313" key="2">
    <source>
        <dbReference type="EMBL" id="QQP48797.1"/>
    </source>
</evidence>
<evidence type="ECO:0000256" key="1">
    <source>
        <dbReference type="SAM" id="MobiDB-lite"/>
    </source>
</evidence>
<gene>
    <name evidence="2" type="ORF">FKW44_009223</name>
</gene>
<reference evidence="3" key="1">
    <citation type="submission" date="2021-01" db="EMBL/GenBank/DDBJ databases">
        <title>Caligus Genome Assembly.</title>
        <authorList>
            <person name="Gallardo-Escarate C."/>
        </authorList>
    </citation>
    <scope>NUCLEOTIDE SEQUENCE [LARGE SCALE GENOMIC DNA]</scope>
</reference>
<dbReference type="EMBL" id="CP045895">
    <property type="protein sequence ID" value="QQP48797.1"/>
    <property type="molecule type" value="Genomic_DNA"/>
</dbReference>
<sequence length="79" mass="9361">EIEDQNTEIQDLKQRLETTETRSKEDINNLKTQKANLERDLTVLRTDSEAWANEKWELTAANTDLQNRIQQMAMNMHMQ</sequence>
<protein>
    <submittedName>
        <fullName evidence="2">Uncharacterized protein</fullName>
    </submittedName>
</protein>
<keyword evidence="3" id="KW-1185">Reference proteome</keyword>
<dbReference type="Gene3D" id="1.20.5.1700">
    <property type="match status" value="1"/>
</dbReference>
<feature type="region of interest" description="Disordered" evidence="1">
    <location>
        <begin position="1"/>
        <end position="29"/>
    </location>
</feature>
<evidence type="ECO:0000313" key="3">
    <source>
        <dbReference type="Proteomes" id="UP000595437"/>
    </source>
</evidence>
<proteinExistence type="predicted"/>
<feature type="non-terminal residue" evidence="2">
    <location>
        <position position="1"/>
    </location>
</feature>
<dbReference type="Proteomes" id="UP000595437">
    <property type="component" value="Chromosome 6"/>
</dbReference>
<accession>A0A7T8HEZ9</accession>
<feature type="non-terminal residue" evidence="2">
    <location>
        <position position="79"/>
    </location>
</feature>
<organism evidence="2 3">
    <name type="scientific">Caligus rogercresseyi</name>
    <name type="common">Sea louse</name>
    <dbReference type="NCBI Taxonomy" id="217165"/>
    <lineage>
        <taxon>Eukaryota</taxon>
        <taxon>Metazoa</taxon>
        <taxon>Ecdysozoa</taxon>
        <taxon>Arthropoda</taxon>
        <taxon>Crustacea</taxon>
        <taxon>Multicrustacea</taxon>
        <taxon>Hexanauplia</taxon>
        <taxon>Copepoda</taxon>
        <taxon>Siphonostomatoida</taxon>
        <taxon>Caligidae</taxon>
        <taxon>Caligus</taxon>
    </lineage>
</organism>
<name>A0A7T8HEZ9_CALRO</name>